<organism evidence="5 6">
    <name type="scientific">Salipiger abyssi</name>
    <dbReference type="NCBI Taxonomy" id="1250539"/>
    <lineage>
        <taxon>Bacteria</taxon>
        <taxon>Pseudomonadati</taxon>
        <taxon>Pseudomonadota</taxon>
        <taxon>Alphaproteobacteria</taxon>
        <taxon>Rhodobacterales</taxon>
        <taxon>Roseobacteraceae</taxon>
        <taxon>Salipiger</taxon>
    </lineage>
</organism>
<proteinExistence type="inferred from homology"/>
<keyword evidence="3" id="KW-0732">Signal</keyword>
<comment type="subcellular location">
    <subcellularLocation>
        <location evidence="1">Cell envelope</location>
    </subcellularLocation>
</comment>
<name>A0A1P8UMM4_9RHOB</name>
<evidence type="ECO:0000256" key="1">
    <source>
        <dbReference type="ARBA" id="ARBA00004196"/>
    </source>
</evidence>
<dbReference type="CDD" id="cd01536">
    <property type="entry name" value="PBP1_ABC_sugar_binding-like"/>
    <property type="match status" value="1"/>
</dbReference>
<dbReference type="Proteomes" id="UP000187059">
    <property type="component" value="Plasmid pPABY1"/>
</dbReference>
<comment type="similarity">
    <text evidence="2">Belongs to the bacterial solute-binding protein 2 family.</text>
</comment>
<evidence type="ECO:0000256" key="2">
    <source>
        <dbReference type="ARBA" id="ARBA00007639"/>
    </source>
</evidence>
<evidence type="ECO:0000313" key="5">
    <source>
        <dbReference type="EMBL" id="APZ50652.1"/>
    </source>
</evidence>
<dbReference type="GO" id="GO:0030246">
    <property type="term" value="F:carbohydrate binding"/>
    <property type="evidence" value="ECO:0007669"/>
    <property type="project" value="UniProtKB-ARBA"/>
</dbReference>
<evidence type="ECO:0000256" key="3">
    <source>
        <dbReference type="ARBA" id="ARBA00022729"/>
    </source>
</evidence>
<feature type="domain" description="Periplasmic binding protein" evidence="4">
    <location>
        <begin position="5"/>
        <end position="244"/>
    </location>
</feature>
<dbReference type="SUPFAM" id="SSF53822">
    <property type="entry name" value="Periplasmic binding protein-like I"/>
    <property type="match status" value="1"/>
</dbReference>
<evidence type="ECO:0000313" key="6">
    <source>
        <dbReference type="Proteomes" id="UP000187059"/>
    </source>
</evidence>
<sequence>MTQGWIAALERDAERLGYELQIRDPNWNIDAGAQALEQFIAEEPDILIFQNNDMHAYTKLVQRAMRAGINVIQMNLKTPVNSDAFIGGDWYKVGADVAKEGARMCGEDTSGKVAVLQGPVTSPPSLLGVAGIEDTLKDYPNITIVANQAADWDASKAHSIASTIIKQHGDLCAFIGLWDNQDIGAAAAVREAGLQGKVKVVTEGGGNQKSGCDNISNGMFASYVKVDTRDQAKQLASVVETLLQTNPEPGSAPFGLYTANTLLTPETVTASSCWTVEQIQAGN</sequence>
<reference evidence="5 6" key="1">
    <citation type="submission" date="2016-04" db="EMBL/GenBank/DDBJ databases">
        <title>Deep-sea bacteria in the southern Pacific.</title>
        <authorList>
            <person name="Tang K."/>
        </authorList>
    </citation>
    <scope>NUCLEOTIDE SEQUENCE [LARGE SCALE GENOMIC DNA]</scope>
    <source>
        <strain evidence="5 6">JLT2014</strain>
        <plasmid evidence="6">ppaby1</plasmid>
    </source>
</reference>
<keyword evidence="6" id="KW-1185">Reference proteome</keyword>
<keyword evidence="5" id="KW-0614">Plasmid</keyword>
<gene>
    <name evidence="5" type="ORF">Ga0080574_TMP318</name>
</gene>
<dbReference type="KEGG" id="paby:Ga0080574_TMP318"/>
<dbReference type="GO" id="GO:0030313">
    <property type="term" value="C:cell envelope"/>
    <property type="evidence" value="ECO:0007669"/>
    <property type="project" value="UniProtKB-SubCell"/>
</dbReference>
<dbReference type="PANTHER" id="PTHR46847">
    <property type="entry name" value="D-ALLOSE-BINDING PERIPLASMIC PROTEIN-RELATED"/>
    <property type="match status" value="1"/>
</dbReference>
<accession>A0A1P8UMM4</accession>
<dbReference type="AlphaFoldDB" id="A0A1P8UMM4"/>
<protein>
    <submittedName>
        <fullName evidence="5">Monosaccharide ABC transporter substrate-binding protein, CUT2 family</fullName>
    </submittedName>
</protein>
<evidence type="ECO:0000259" key="4">
    <source>
        <dbReference type="Pfam" id="PF13407"/>
    </source>
</evidence>
<dbReference type="PANTHER" id="PTHR46847:SF1">
    <property type="entry name" value="D-ALLOSE-BINDING PERIPLASMIC PROTEIN-RELATED"/>
    <property type="match status" value="1"/>
</dbReference>
<dbReference type="InterPro" id="IPR025997">
    <property type="entry name" value="SBP_2_dom"/>
</dbReference>
<geneLocation type="plasmid" evidence="6">
    <name>ppaby1</name>
</geneLocation>
<dbReference type="EMBL" id="CP015091">
    <property type="protein sequence ID" value="APZ50652.1"/>
    <property type="molecule type" value="Genomic_DNA"/>
</dbReference>
<dbReference type="Pfam" id="PF13407">
    <property type="entry name" value="Peripla_BP_4"/>
    <property type="match status" value="1"/>
</dbReference>
<dbReference type="Gene3D" id="3.40.50.2300">
    <property type="match status" value="2"/>
</dbReference>
<dbReference type="InterPro" id="IPR028082">
    <property type="entry name" value="Peripla_BP_I"/>
</dbReference>